<protein>
    <recommendedName>
        <fullName evidence="3">SnoaL-like domain-containing protein</fullName>
    </recommendedName>
</protein>
<evidence type="ECO:0000313" key="2">
    <source>
        <dbReference type="Proteomes" id="UP001320245"/>
    </source>
</evidence>
<sequence>MPSLIDDNAWPDSLTDPGIRQLLETFYELSNAPNSTSNIDANEEALVDLFHPVKGVYQLASRRAEGRDEILALRKALFAYIPRRDHTVVKLFTFGGDQTQIMVLGKVAYGHHAGHETSGDWAAKTVLTRVAGEIKFLEVNIIMVSRFSVI</sequence>
<evidence type="ECO:0008006" key="3">
    <source>
        <dbReference type="Google" id="ProtNLM"/>
    </source>
</evidence>
<reference evidence="1 2" key="1">
    <citation type="journal article" date="2023" name="PLoS ONE">
        <title>Cytospora paraplurivora sp. nov. isolated from orchards with fruit tree decline syndrome in Ontario, Canada.</title>
        <authorList>
            <person name="Ilyukhin E."/>
            <person name="Nguyen H.D.T."/>
            <person name="Castle A.J."/>
            <person name="Ellouze W."/>
        </authorList>
    </citation>
    <scope>NUCLEOTIDE SEQUENCE [LARGE SCALE GENOMIC DNA]</scope>
    <source>
        <strain evidence="1 2">FDS-564</strain>
    </source>
</reference>
<dbReference type="AlphaFoldDB" id="A0AAN9U9S6"/>
<dbReference type="InterPro" id="IPR032710">
    <property type="entry name" value="NTF2-like_dom_sf"/>
</dbReference>
<accession>A0AAN9U9S6</accession>
<keyword evidence="2" id="KW-1185">Reference proteome</keyword>
<dbReference type="SUPFAM" id="SSF54427">
    <property type="entry name" value="NTF2-like"/>
    <property type="match status" value="1"/>
</dbReference>
<gene>
    <name evidence="1" type="ORF">SLS53_003928</name>
</gene>
<proteinExistence type="predicted"/>
<dbReference type="EMBL" id="JAJSPL020000012">
    <property type="protein sequence ID" value="KAK7743906.1"/>
    <property type="molecule type" value="Genomic_DNA"/>
</dbReference>
<evidence type="ECO:0000313" key="1">
    <source>
        <dbReference type="EMBL" id="KAK7743906.1"/>
    </source>
</evidence>
<name>A0AAN9U9S6_9PEZI</name>
<comment type="caution">
    <text evidence="1">The sequence shown here is derived from an EMBL/GenBank/DDBJ whole genome shotgun (WGS) entry which is preliminary data.</text>
</comment>
<organism evidence="1 2">
    <name type="scientific">Cytospora paraplurivora</name>
    <dbReference type="NCBI Taxonomy" id="2898453"/>
    <lineage>
        <taxon>Eukaryota</taxon>
        <taxon>Fungi</taxon>
        <taxon>Dikarya</taxon>
        <taxon>Ascomycota</taxon>
        <taxon>Pezizomycotina</taxon>
        <taxon>Sordariomycetes</taxon>
        <taxon>Sordariomycetidae</taxon>
        <taxon>Diaporthales</taxon>
        <taxon>Cytosporaceae</taxon>
        <taxon>Cytospora</taxon>
    </lineage>
</organism>
<dbReference type="Proteomes" id="UP001320245">
    <property type="component" value="Unassembled WGS sequence"/>
</dbReference>